<reference evidence="3 4" key="1">
    <citation type="journal article" date="2017" name="Curr. Biol.">
        <title>The Evolution of Venom by Co-option of Single-Copy Genes.</title>
        <authorList>
            <person name="Martinson E.O."/>
            <person name="Mrinalini"/>
            <person name="Kelkar Y.D."/>
            <person name="Chang C.H."/>
            <person name="Werren J.H."/>
        </authorList>
    </citation>
    <scope>NUCLEOTIDE SEQUENCE [LARGE SCALE GENOMIC DNA]</scope>
    <source>
        <strain evidence="3 4">Alberta</strain>
        <tissue evidence="3">Whole body</tissue>
    </source>
</reference>
<keyword evidence="4" id="KW-1185">Reference proteome</keyword>
<evidence type="ECO:0000313" key="3">
    <source>
        <dbReference type="EMBL" id="OXU21302.1"/>
    </source>
</evidence>
<dbReference type="Proteomes" id="UP000215335">
    <property type="component" value="Unassembled WGS sequence"/>
</dbReference>
<feature type="region of interest" description="Disordered" evidence="1">
    <location>
        <begin position="101"/>
        <end position="126"/>
    </location>
</feature>
<dbReference type="AlphaFoldDB" id="A0A232ESI5"/>
<keyword evidence="2" id="KW-0732">Signal</keyword>
<evidence type="ECO:0008006" key="5">
    <source>
        <dbReference type="Google" id="ProtNLM"/>
    </source>
</evidence>
<evidence type="ECO:0000313" key="4">
    <source>
        <dbReference type="Proteomes" id="UP000215335"/>
    </source>
</evidence>
<feature type="region of interest" description="Disordered" evidence="1">
    <location>
        <begin position="36"/>
        <end position="68"/>
    </location>
</feature>
<proteinExistence type="predicted"/>
<gene>
    <name evidence="3" type="ORF">TSAR_008237</name>
</gene>
<feature type="signal peptide" evidence="2">
    <location>
        <begin position="1"/>
        <end position="28"/>
    </location>
</feature>
<accession>A0A232ESI5</accession>
<sequence>MFIKHSTNMKFLASLLLLIVAVVVAVDAYVPKIPKPQPNKPNFPSFPGHGPFNPHASRFPRSPKDNGKIFFDAKKEGGKTQWNVEAQKKVWDNKYGRIHVSAGAGKQPGGKPQEQVGIGGSFSWRK</sequence>
<dbReference type="EMBL" id="NNAY01002423">
    <property type="protein sequence ID" value="OXU21302.1"/>
    <property type="molecule type" value="Genomic_DNA"/>
</dbReference>
<organism evidence="3 4">
    <name type="scientific">Trichomalopsis sarcophagae</name>
    <dbReference type="NCBI Taxonomy" id="543379"/>
    <lineage>
        <taxon>Eukaryota</taxon>
        <taxon>Metazoa</taxon>
        <taxon>Ecdysozoa</taxon>
        <taxon>Arthropoda</taxon>
        <taxon>Hexapoda</taxon>
        <taxon>Insecta</taxon>
        <taxon>Pterygota</taxon>
        <taxon>Neoptera</taxon>
        <taxon>Endopterygota</taxon>
        <taxon>Hymenoptera</taxon>
        <taxon>Apocrita</taxon>
        <taxon>Proctotrupomorpha</taxon>
        <taxon>Chalcidoidea</taxon>
        <taxon>Pteromalidae</taxon>
        <taxon>Pteromalinae</taxon>
        <taxon>Trichomalopsis</taxon>
    </lineage>
</organism>
<evidence type="ECO:0000256" key="2">
    <source>
        <dbReference type="SAM" id="SignalP"/>
    </source>
</evidence>
<feature type="chain" id="PRO_5012963525" description="Attacin C-terminal domain-containing protein" evidence="2">
    <location>
        <begin position="29"/>
        <end position="126"/>
    </location>
</feature>
<name>A0A232ESI5_9HYME</name>
<comment type="caution">
    <text evidence="3">The sequence shown here is derived from an EMBL/GenBank/DDBJ whole genome shotgun (WGS) entry which is preliminary data.</text>
</comment>
<protein>
    <recommendedName>
        <fullName evidence="5">Attacin C-terminal domain-containing protein</fullName>
    </recommendedName>
</protein>
<evidence type="ECO:0000256" key="1">
    <source>
        <dbReference type="SAM" id="MobiDB-lite"/>
    </source>
</evidence>